<dbReference type="PANTHER" id="PTHR35010">
    <property type="entry name" value="BLL4672 PROTEIN-RELATED"/>
    <property type="match status" value="1"/>
</dbReference>
<dbReference type="Pfam" id="PF17765">
    <property type="entry name" value="MLTR_LBD"/>
    <property type="match status" value="1"/>
</dbReference>
<proteinExistence type="predicted"/>
<dbReference type="Gene3D" id="1.10.260.40">
    <property type="entry name" value="lambda repressor-like DNA-binding domains"/>
    <property type="match status" value="1"/>
</dbReference>
<comment type="caution">
    <text evidence="3">The sequence shown here is derived from an EMBL/GenBank/DDBJ whole genome shotgun (WGS) entry which is preliminary data.</text>
</comment>
<feature type="region of interest" description="Disordered" evidence="1">
    <location>
        <begin position="89"/>
        <end position="114"/>
    </location>
</feature>
<dbReference type="AlphaFoldDB" id="A0A6G4UF20"/>
<evidence type="ECO:0000313" key="4">
    <source>
        <dbReference type="Proteomes" id="UP000481583"/>
    </source>
</evidence>
<dbReference type="Proteomes" id="UP000481583">
    <property type="component" value="Unassembled WGS sequence"/>
</dbReference>
<evidence type="ECO:0000313" key="3">
    <source>
        <dbReference type="EMBL" id="NGN70391.1"/>
    </source>
</evidence>
<dbReference type="InterPro" id="IPR010982">
    <property type="entry name" value="Lambda_DNA-bd_dom_sf"/>
</dbReference>
<gene>
    <name evidence="3" type="ORF">G5C51_41735</name>
</gene>
<keyword evidence="4" id="KW-1185">Reference proteome</keyword>
<dbReference type="PROSITE" id="PS50943">
    <property type="entry name" value="HTH_CROC1"/>
    <property type="match status" value="1"/>
</dbReference>
<accession>A0A6G4UF20</accession>
<dbReference type="EMBL" id="JAAKZV010000503">
    <property type="protein sequence ID" value="NGN70391.1"/>
    <property type="molecule type" value="Genomic_DNA"/>
</dbReference>
<evidence type="ECO:0000256" key="1">
    <source>
        <dbReference type="SAM" id="MobiDB-lite"/>
    </source>
</evidence>
<dbReference type="Gene3D" id="3.30.450.180">
    <property type="match status" value="1"/>
</dbReference>
<protein>
    <submittedName>
        <fullName evidence="3">Helix-turn-helix domain-containing protein</fullName>
    </submittedName>
</protein>
<organism evidence="3 4">
    <name type="scientific">Streptomyces coryli</name>
    <dbReference type="NCBI Taxonomy" id="1128680"/>
    <lineage>
        <taxon>Bacteria</taxon>
        <taxon>Bacillati</taxon>
        <taxon>Actinomycetota</taxon>
        <taxon>Actinomycetes</taxon>
        <taxon>Kitasatosporales</taxon>
        <taxon>Streptomycetaceae</taxon>
        <taxon>Streptomyces</taxon>
    </lineage>
</organism>
<evidence type="ECO:0000259" key="2">
    <source>
        <dbReference type="PROSITE" id="PS50943"/>
    </source>
</evidence>
<dbReference type="Pfam" id="PF13560">
    <property type="entry name" value="HTH_31"/>
    <property type="match status" value="1"/>
</dbReference>
<name>A0A6G4UF20_9ACTN</name>
<dbReference type="RefSeq" id="WP_165246119.1">
    <property type="nucleotide sequence ID" value="NZ_JAAKZV010000503.1"/>
</dbReference>
<reference evidence="3 4" key="1">
    <citation type="submission" date="2020-02" db="EMBL/GenBank/DDBJ databases">
        <title>Whole-genome analyses of novel actinobacteria.</title>
        <authorList>
            <person name="Sahin N."/>
        </authorList>
    </citation>
    <scope>NUCLEOTIDE SEQUENCE [LARGE SCALE GENOMIC DNA]</scope>
    <source>
        <strain evidence="3 4">A7024</strain>
    </source>
</reference>
<feature type="domain" description="HTH cro/C1-type" evidence="2">
    <location>
        <begin position="36"/>
        <end position="83"/>
    </location>
</feature>
<dbReference type="InterPro" id="IPR041413">
    <property type="entry name" value="MLTR_LBD"/>
</dbReference>
<dbReference type="SUPFAM" id="SSF47413">
    <property type="entry name" value="lambda repressor-like DNA-binding domains"/>
    <property type="match status" value="1"/>
</dbReference>
<sequence length="288" mass="31704">MQPRAELGAFLRSRRDRIRPEDVGYASGAGARRVPGLRREELAHLAGVSVDYYVRLEQGRNHSASDAVLNAVADALRLDADERAHLFRLARPPRPGPGPSSGRPPPLPPLPAVRPGVQQLLDAIDSPALALGHRMDVLAWNRLACALITDFARLPPDHRNLARLHLTDPEIGARYPERDFIAREVVGHLRLAAGQHPDDSELSRLIAELTVESAEFRHHWALHTVKTKSYGRKRINHPVAGPLSLSFELTTFPQDPDLALLAYTAAPDSREAEALRLLASWGSSEAAR</sequence>
<dbReference type="CDD" id="cd00093">
    <property type="entry name" value="HTH_XRE"/>
    <property type="match status" value="1"/>
</dbReference>
<dbReference type="PANTHER" id="PTHR35010:SF2">
    <property type="entry name" value="BLL4672 PROTEIN"/>
    <property type="match status" value="1"/>
</dbReference>
<feature type="compositionally biased region" description="Pro residues" evidence="1">
    <location>
        <begin position="92"/>
        <end position="112"/>
    </location>
</feature>
<dbReference type="SMART" id="SM00530">
    <property type="entry name" value="HTH_XRE"/>
    <property type="match status" value="1"/>
</dbReference>
<dbReference type="GO" id="GO:0003677">
    <property type="term" value="F:DNA binding"/>
    <property type="evidence" value="ECO:0007669"/>
    <property type="project" value="InterPro"/>
</dbReference>
<dbReference type="InterPro" id="IPR001387">
    <property type="entry name" value="Cro/C1-type_HTH"/>
</dbReference>